<gene>
    <name evidence="1" type="ORF">LGH74_09210</name>
</gene>
<dbReference type="Pfam" id="PF16133">
    <property type="entry name" value="DUF4844"/>
    <property type="match status" value="1"/>
</dbReference>
<evidence type="ECO:0000313" key="1">
    <source>
        <dbReference type="EMBL" id="MCB2408154.1"/>
    </source>
</evidence>
<proteinExistence type="predicted"/>
<dbReference type="RefSeq" id="WP_226174887.1">
    <property type="nucleotide sequence ID" value="NZ_JAJADR010000002.1"/>
</dbReference>
<evidence type="ECO:0000313" key="2">
    <source>
        <dbReference type="Proteomes" id="UP001165296"/>
    </source>
</evidence>
<organism evidence="1 2">
    <name type="scientific">Hymenobacter lucidus</name>
    <dbReference type="NCBI Taxonomy" id="2880930"/>
    <lineage>
        <taxon>Bacteria</taxon>
        <taxon>Pseudomonadati</taxon>
        <taxon>Bacteroidota</taxon>
        <taxon>Cytophagia</taxon>
        <taxon>Cytophagales</taxon>
        <taxon>Hymenobacteraceae</taxon>
        <taxon>Hymenobacter</taxon>
    </lineage>
</organism>
<dbReference type="PROSITE" id="PS51257">
    <property type="entry name" value="PROKAR_LIPOPROTEIN"/>
    <property type="match status" value="1"/>
</dbReference>
<accession>A0ABS8AQY7</accession>
<name>A0ABS8AQY7_9BACT</name>
<dbReference type="Proteomes" id="UP001165296">
    <property type="component" value="Unassembled WGS sequence"/>
</dbReference>
<reference evidence="1" key="1">
    <citation type="submission" date="2021-10" db="EMBL/GenBank/DDBJ databases">
        <authorList>
            <person name="Dean J.D."/>
            <person name="Kim M.K."/>
            <person name="Newey C.N."/>
            <person name="Stoker T.S."/>
            <person name="Thompson D.W."/>
            <person name="Grose J.H."/>
        </authorList>
    </citation>
    <scope>NUCLEOTIDE SEQUENCE</scope>
    <source>
        <strain evidence="1">BT178</strain>
    </source>
</reference>
<sequence>MSQSTPRSIVKYSFFAILFLLFLSCELKPDKMPQNIMYQLEAFKKKDKFLKEANFTYPGISTPELRTVLETKINMAADDFREAANSNAPNEELYQVKIGVALKRFEDVYLETDTEDRERICTYFEELMDIFGLKSSNGQLNEFMYGFDPTELIHGSKPTEK</sequence>
<dbReference type="Gene3D" id="1.20.1480.40">
    <property type="entry name" value="Uncharacterised protein PF16133, DUF4844"/>
    <property type="match status" value="1"/>
</dbReference>
<dbReference type="InterPro" id="IPR032301">
    <property type="entry name" value="DUF4844"/>
</dbReference>
<protein>
    <submittedName>
        <fullName evidence="1">DUF4844 domain-containing protein</fullName>
    </submittedName>
</protein>
<dbReference type="EMBL" id="JAJADR010000002">
    <property type="protein sequence ID" value="MCB2408154.1"/>
    <property type="molecule type" value="Genomic_DNA"/>
</dbReference>
<keyword evidence="2" id="KW-1185">Reference proteome</keyword>
<comment type="caution">
    <text evidence="1">The sequence shown here is derived from an EMBL/GenBank/DDBJ whole genome shotgun (WGS) entry which is preliminary data.</text>
</comment>
<dbReference type="InterPro" id="IPR038360">
    <property type="entry name" value="DUF4844_sf"/>
</dbReference>